<feature type="domain" description="Tyr recombinase" evidence="2">
    <location>
        <begin position="1"/>
        <end position="217"/>
    </location>
</feature>
<dbReference type="Proteomes" id="UP000215999">
    <property type="component" value="Unassembled WGS sequence"/>
</dbReference>
<evidence type="ECO:0000259" key="2">
    <source>
        <dbReference type="PROSITE" id="PS51898"/>
    </source>
</evidence>
<evidence type="ECO:0000313" key="3">
    <source>
        <dbReference type="EMBL" id="OZS41351.1"/>
    </source>
</evidence>
<feature type="non-terminal residue" evidence="3">
    <location>
        <position position="1"/>
    </location>
</feature>
<dbReference type="InterPro" id="IPR002104">
    <property type="entry name" value="Integrase_catalytic"/>
</dbReference>
<proteinExistence type="predicted"/>
<dbReference type="CDD" id="cd00397">
    <property type="entry name" value="DNA_BRE_C"/>
    <property type="match status" value="1"/>
</dbReference>
<dbReference type="SUPFAM" id="SSF56349">
    <property type="entry name" value="DNA breaking-rejoining enzymes"/>
    <property type="match status" value="1"/>
</dbReference>
<dbReference type="Gene3D" id="1.10.443.10">
    <property type="entry name" value="Intergrase catalytic core"/>
    <property type="match status" value="1"/>
</dbReference>
<gene>
    <name evidence="3" type="ORF">ASV53_24220</name>
</gene>
<dbReference type="InterPro" id="IPR013762">
    <property type="entry name" value="Integrase-like_cat_sf"/>
</dbReference>
<keyword evidence="4" id="KW-1185">Reference proteome</keyword>
<sequence>YRKEEFLRFIGHITTKNKFLKSRNLLMFSICYFCGLRPHELTRDGNWTIQRLKKIIDKNASETASTKLIVTGKGRGAGKLREIVIYPEVYQKLKQYLYEDLPALEKKTGVKVDGSIFVDKDGRPLIDPSYLSKVWRQTKDKFLFENDLDPYQRELWNQRDLYSTRHCYATNLIIEQRRNGKSIDQIVTAGLLGHNSIDTTIASYIYTAAVLLEDEKMKLQAEKAAHACVENMNHIVNEG</sequence>
<protein>
    <recommendedName>
        <fullName evidence="2">Tyr recombinase domain-containing protein</fullName>
    </recommendedName>
</protein>
<evidence type="ECO:0000313" key="4">
    <source>
        <dbReference type="Proteomes" id="UP000215999"/>
    </source>
</evidence>
<accession>A0ABX4FQX0</accession>
<dbReference type="PROSITE" id="PS51898">
    <property type="entry name" value="TYR_RECOMBINASE"/>
    <property type="match status" value="1"/>
</dbReference>
<dbReference type="InterPro" id="IPR011010">
    <property type="entry name" value="DNA_brk_join_enz"/>
</dbReference>
<comment type="caution">
    <text evidence="3">The sequence shown here is derived from an EMBL/GenBank/DDBJ whole genome shotgun (WGS) entry which is preliminary data.</text>
</comment>
<organism evidence="3 4">
    <name type="scientific">Photobacterium sanguinicancri</name>
    <dbReference type="NCBI Taxonomy" id="875932"/>
    <lineage>
        <taxon>Bacteria</taxon>
        <taxon>Pseudomonadati</taxon>
        <taxon>Pseudomonadota</taxon>
        <taxon>Gammaproteobacteria</taxon>
        <taxon>Vibrionales</taxon>
        <taxon>Vibrionaceae</taxon>
        <taxon>Photobacterium</taxon>
    </lineage>
</organism>
<name>A0ABX4FQX0_9GAMM</name>
<dbReference type="EMBL" id="NOIF01000392">
    <property type="protein sequence ID" value="OZS41351.1"/>
    <property type="molecule type" value="Genomic_DNA"/>
</dbReference>
<keyword evidence="1" id="KW-0233">DNA recombination</keyword>
<evidence type="ECO:0000256" key="1">
    <source>
        <dbReference type="ARBA" id="ARBA00023172"/>
    </source>
</evidence>
<reference evidence="3 4" key="1">
    <citation type="journal article" date="2016" name="Antonie Van Leeuwenhoek">
        <title>Photobacterium sanguinicancri sp. nov. isolated from marine animals.</title>
        <authorList>
            <person name="Gomez-Gil B."/>
            <person name="Roque A."/>
            <person name="Rotllant G."/>
            <person name="Romalde J.L."/>
            <person name="Doce A."/>
            <person name="Eggermont M."/>
            <person name="Defoirdt T."/>
        </authorList>
    </citation>
    <scope>NUCLEOTIDE SEQUENCE [LARGE SCALE GENOMIC DNA]</scope>
    <source>
        <strain evidence="3 4">CAIM 1827</strain>
    </source>
</reference>